<dbReference type="SUPFAM" id="SSF51064">
    <property type="entry name" value="Head domain of nucleotide exchange factor GrpE"/>
    <property type="match status" value="1"/>
</dbReference>
<evidence type="ECO:0000256" key="1">
    <source>
        <dbReference type="ARBA" id="ARBA00023186"/>
    </source>
</evidence>
<reference evidence="3 4" key="1">
    <citation type="journal article" date="2012" name="Front. Microbiol.">
        <title>Draft Genome Sequence of the Virulent Strain 01-B526 of the Fish Pathogen Aeromonas salmonicida.</title>
        <authorList>
            <person name="Charette S.J."/>
            <person name="Brochu F."/>
            <person name="Boyle B."/>
            <person name="Filion G."/>
            <person name="Tanaka K.H."/>
            <person name="Derome N."/>
        </authorList>
    </citation>
    <scope>NUCLEOTIDE SEQUENCE [LARGE SCALE GENOMIC DNA]</scope>
    <source>
        <strain evidence="3 4">P11</strain>
    </source>
</reference>
<accession>A0A1A6AVN4</accession>
<dbReference type="InterPro" id="IPR000740">
    <property type="entry name" value="GrpE"/>
</dbReference>
<dbReference type="GO" id="GO:0051087">
    <property type="term" value="F:protein-folding chaperone binding"/>
    <property type="evidence" value="ECO:0007669"/>
    <property type="project" value="InterPro"/>
</dbReference>
<keyword evidence="1" id="KW-0143">Chaperone</keyword>
<evidence type="ECO:0000313" key="4">
    <source>
        <dbReference type="Proteomes" id="UP000093954"/>
    </source>
</evidence>
<dbReference type="PATRIC" id="fig|1353534.3.peg.1720"/>
<dbReference type="GO" id="GO:0042803">
    <property type="term" value="F:protein homodimerization activity"/>
    <property type="evidence" value="ECO:0007669"/>
    <property type="project" value="InterPro"/>
</dbReference>
<dbReference type="Gene3D" id="2.30.22.10">
    <property type="entry name" value="Head domain of nucleotide exchange factor GrpE"/>
    <property type="match status" value="1"/>
</dbReference>
<protein>
    <submittedName>
        <fullName evidence="3">Protein GrpE</fullName>
    </submittedName>
</protein>
<keyword evidence="4" id="KW-1185">Reference proteome</keyword>
<keyword evidence="2" id="KW-0175">Coiled coil</keyword>
<name>A0A1A6AVN4_9CLOT</name>
<organism evidence="3 4">
    <name type="scientific">Clostridium ragsdalei P11</name>
    <dbReference type="NCBI Taxonomy" id="1353534"/>
    <lineage>
        <taxon>Bacteria</taxon>
        <taxon>Bacillati</taxon>
        <taxon>Bacillota</taxon>
        <taxon>Clostridia</taxon>
        <taxon>Eubacteriales</taxon>
        <taxon>Clostridiaceae</taxon>
        <taxon>Clostridium</taxon>
    </lineage>
</organism>
<comment type="caution">
    <text evidence="3">The sequence shown here is derived from an EMBL/GenBank/DDBJ whole genome shotgun (WGS) entry which is preliminary data.</text>
</comment>
<evidence type="ECO:0000256" key="2">
    <source>
        <dbReference type="SAM" id="Coils"/>
    </source>
</evidence>
<dbReference type="EMBL" id="LROS01000015">
    <property type="protein sequence ID" value="OBR94144.1"/>
    <property type="molecule type" value="Genomic_DNA"/>
</dbReference>
<evidence type="ECO:0000313" key="3">
    <source>
        <dbReference type="EMBL" id="OBR94144.1"/>
    </source>
</evidence>
<dbReference type="AlphaFoldDB" id="A0A1A6AVN4"/>
<dbReference type="GO" id="GO:0006457">
    <property type="term" value="P:protein folding"/>
    <property type="evidence" value="ECO:0007669"/>
    <property type="project" value="InterPro"/>
</dbReference>
<dbReference type="Pfam" id="PF01025">
    <property type="entry name" value="GrpE"/>
    <property type="match status" value="1"/>
</dbReference>
<feature type="coiled-coil region" evidence="2">
    <location>
        <begin position="44"/>
        <end position="74"/>
    </location>
</feature>
<proteinExistence type="predicted"/>
<gene>
    <name evidence="3" type="primary">grpE_1</name>
    <name evidence="3" type="ORF">CLRAG_16840</name>
</gene>
<dbReference type="RefSeq" id="WP_065077990.1">
    <property type="nucleotide sequence ID" value="NZ_LROS01000015.1"/>
</dbReference>
<dbReference type="InterPro" id="IPR009012">
    <property type="entry name" value="GrpE_head"/>
</dbReference>
<dbReference type="Proteomes" id="UP000093954">
    <property type="component" value="Unassembled WGS sequence"/>
</dbReference>
<dbReference type="GO" id="GO:0000774">
    <property type="term" value="F:adenyl-nucleotide exchange factor activity"/>
    <property type="evidence" value="ECO:0007669"/>
    <property type="project" value="InterPro"/>
</dbReference>
<dbReference type="PRINTS" id="PR00773">
    <property type="entry name" value="GRPEPROTEIN"/>
</dbReference>
<sequence>MFSIENELKSFKKKSINTYEVPLNDLYDVETKINSIDKTNKRNIMSMELLKEELEEKNDQIASLKRELTNGNKREEVFVKKVLAILDQVDNVCIFAEKSQNEALISNTNSVMRIIRKELRELEIEEIPTIGEIFNPELHECVEAVHDNTKNKYEIIDVIRKGYKMNGKVIRIASVIAVR</sequence>